<gene>
    <name evidence="3" type="ORF">AO440_003125</name>
</gene>
<sequence length="1003" mass="110055">MKRIFSGSKSPDGLPKSPINSPNIGKSILKTSGTFNQDNLTSKSAVSPELVPILTLLTAHTHRRYHEGVLLFLQDLKGDGSVGGRKWKEVYAVLIGTQLALWDAQELAELNQAERLDVNKVSAKLKEAVSKPTYINFTDSTIKPLGAGDRAVTESGKKLENVLIVSSTLKNRYFLQFSNKDSFNEWHAALRLSLYECASLQMAYTGAFLSSRGAKLSDIKVLLADVKYDYEDWVSVRFGAGMPWKRCYAVISQPTKKNSLGEINFYESDKKIKKSNSMAKVISAEFLYAIYPSAVQLIDDSTIIKLEGKISFNKKEDPQDTTVFIMPEKHNAVPGYDTVIRFLLPAFNAFKLYGRPKKLKADKRDQDSLIFALPVLPHIYYLEVSDLIQLSSSMSSIGWDNREWWNQIRGVLQRKLNEGSSGCGSIVEASTFLGSPLLGSNDLFDTSKSIASPRSVSQPLMSGKPGSASNSSESLTNSKDRSRGSPSKGSNQRRIVSEKASSQAKPANYVPTIPPLPNNQNQRNFQPSVPAQHINNARDTNKSGKPRDLNIVDSNFNAYGKDHLTVKQDDSKKLSVASDLASLIEKYSDDELEHMTGNEVQGRNYNKLDRRFNDANPRQRGENDASSDEISEMARSINEFGFEHPQKVMKGNFGSSGTLPIQDGPDESNLFDPDYLVQDEAMSIGHNDAYGDFNNPYSSKFKGELVSPKIGNNPLPYPAEGGDTPTKQEKTSKSHLNAMENTNLPVNPYDKPKNIVPNKQAGYPSQSVQRPSNDLGNSAPVKPGYANARPNMHTPPPQGVRTGAPSGSYVSPNNKMGYANGPNPQQMYRPPAREQFNSGSPNVRGNSSSPVIGQQSPMNPQQHNMRPPPGPGTNQMRMSPGSPNMPGQGYPPQQPPYPQNMPMQRPMGGHPQNMPMPPYGYNNAPPNQMGGYGYNQRPGFGSPQYPMPNGGMPTGVQSAMGRGPMPQWGQGQAPGGKQRAKVKGGFSQFMPPSNTATNPYSNQ</sequence>
<dbReference type="VEuPathDB" id="FungiDB:GVI51_J08217"/>
<feature type="compositionally biased region" description="Polar residues" evidence="1">
    <location>
        <begin position="835"/>
        <end position="864"/>
    </location>
</feature>
<dbReference type="AlphaFoldDB" id="A0A0W0DB17"/>
<dbReference type="EMBL" id="LLZZ01000043">
    <property type="protein sequence ID" value="KTB11126.1"/>
    <property type="molecule type" value="Genomic_DNA"/>
</dbReference>
<dbReference type="InterPro" id="IPR011993">
    <property type="entry name" value="PH-like_dom_sf"/>
</dbReference>
<evidence type="ECO:0000259" key="2">
    <source>
        <dbReference type="PROSITE" id="PS50003"/>
    </source>
</evidence>
<comment type="caution">
    <text evidence="3">The sequence shown here is derived from an EMBL/GenBank/DDBJ whole genome shotgun (WGS) entry which is preliminary data.</text>
</comment>
<dbReference type="InterPro" id="IPR001849">
    <property type="entry name" value="PH_domain"/>
</dbReference>
<feature type="region of interest" description="Disordered" evidence="1">
    <location>
        <begin position="1"/>
        <end position="23"/>
    </location>
</feature>
<dbReference type="PROSITE" id="PS50003">
    <property type="entry name" value="PH_DOMAIN"/>
    <property type="match status" value="1"/>
</dbReference>
<feature type="region of interest" description="Disordered" evidence="1">
    <location>
        <begin position="453"/>
        <end position="527"/>
    </location>
</feature>
<reference evidence="3 4" key="1">
    <citation type="submission" date="2015-10" db="EMBL/GenBank/DDBJ databases">
        <title>Draft genomes sequences of Candida glabrata isolates 1A, 1B, 2A, 2B, 3A and 3B.</title>
        <authorList>
            <person name="Haavelsrud O.E."/>
            <person name="Gaustad P."/>
        </authorList>
    </citation>
    <scope>NUCLEOTIDE SEQUENCE [LARGE SCALE GENOMIC DNA]</scope>
    <source>
        <strain evidence="3">910700640</strain>
    </source>
</reference>
<dbReference type="InterPro" id="IPR058155">
    <property type="entry name" value="Skg3/CAF120-like_PH"/>
</dbReference>
<feature type="region of interest" description="Disordered" evidence="1">
    <location>
        <begin position="704"/>
        <end position="914"/>
    </location>
</feature>
<evidence type="ECO:0000313" key="4">
    <source>
        <dbReference type="Proteomes" id="UP000054886"/>
    </source>
</evidence>
<evidence type="ECO:0000256" key="1">
    <source>
        <dbReference type="SAM" id="MobiDB-lite"/>
    </source>
</evidence>
<feature type="compositionally biased region" description="Polar residues" evidence="1">
    <location>
        <begin position="990"/>
        <end position="1003"/>
    </location>
</feature>
<feature type="domain" description="PH" evidence="2">
    <location>
        <begin position="63"/>
        <end position="195"/>
    </location>
</feature>
<name>A0A0W0DB17_CANGB</name>
<dbReference type="SMART" id="SM00233">
    <property type="entry name" value="PH"/>
    <property type="match status" value="1"/>
</dbReference>
<dbReference type="VEuPathDB" id="FungiDB:GWK60_J08195"/>
<feature type="compositionally biased region" description="Low complexity" evidence="1">
    <location>
        <begin position="467"/>
        <end position="477"/>
    </location>
</feature>
<feature type="compositionally biased region" description="Polar residues" evidence="1">
    <location>
        <begin position="763"/>
        <end position="776"/>
    </location>
</feature>
<accession>A0A0W0DB17</accession>
<dbReference type="Proteomes" id="UP000054886">
    <property type="component" value="Unassembled WGS sequence"/>
</dbReference>
<feature type="region of interest" description="Disordered" evidence="1">
    <location>
        <begin position="595"/>
        <end position="629"/>
    </location>
</feature>
<protein>
    <submittedName>
        <fullName evidence="3">CCR4-NOT transcriptional complex subunit CAF120</fullName>
    </submittedName>
</protein>
<feature type="compositionally biased region" description="Polar residues" evidence="1">
    <location>
        <begin position="484"/>
        <end position="505"/>
    </location>
</feature>
<feature type="region of interest" description="Disordered" evidence="1">
    <location>
        <begin position="927"/>
        <end position="1003"/>
    </location>
</feature>
<dbReference type="Pfam" id="PF25381">
    <property type="entry name" value="PH_26"/>
    <property type="match status" value="1"/>
</dbReference>
<evidence type="ECO:0000313" key="3">
    <source>
        <dbReference type="EMBL" id="KTB11126.1"/>
    </source>
</evidence>
<dbReference type="Gene3D" id="2.30.29.30">
    <property type="entry name" value="Pleckstrin-homology domain (PH domain)/Phosphotyrosine-binding domain (PTB)"/>
    <property type="match status" value="1"/>
</dbReference>
<organism evidence="3 4">
    <name type="scientific">Candida glabrata</name>
    <name type="common">Yeast</name>
    <name type="synonym">Torulopsis glabrata</name>
    <dbReference type="NCBI Taxonomy" id="5478"/>
    <lineage>
        <taxon>Eukaryota</taxon>
        <taxon>Fungi</taxon>
        <taxon>Dikarya</taxon>
        <taxon>Ascomycota</taxon>
        <taxon>Saccharomycotina</taxon>
        <taxon>Saccharomycetes</taxon>
        <taxon>Saccharomycetales</taxon>
        <taxon>Saccharomycetaceae</taxon>
        <taxon>Nakaseomyces</taxon>
    </lineage>
</organism>
<proteinExistence type="predicted"/>
<dbReference type="SUPFAM" id="SSF50729">
    <property type="entry name" value="PH domain-like"/>
    <property type="match status" value="1"/>
</dbReference>
<dbReference type="VEuPathDB" id="FungiDB:CAGL0J08349g"/>
<feature type="compositionally biased region" description="Basic and acidic residues" evidence="1">
    <location>
        <begin position="606"/>
        <end position="623"/>
    </location>
</feature>
<dbReference type="GO" id="GO:0005935">
    <property type="term" value="C:cellular bud neck"/>
    <property type="evidence" value="ECO:0007669"/>
    <property type="project" value="EnsemblFungi"/>
</dbReference>
<dbReference type="VEuPathDB" id="FungiDB:B1J91_J08349g"/>
<feature type="compositionally biased region" description="Polar residues" evidence="1">
    <location>
        <begin position="518"/>
        <end position="527"/>
    </location>
</feature>
<dbReference type="Pfam" id="PF00169">
    <property type="entry name" value="PH"/>
    <property type="match status" value="1"/>
</dbReference>